<reference evidence="1" key="1">
    <citation type="submission" date="2022-08" db="UniProtKB">
        <authorList>
            <consortium name="EnsemblMetazoa"/>
        </authorList>
    </citation>
    <scope>IDENTIFICATION</scope>
    <source>
        <strain evidence="1">EBRO</strain>
    </source>
</reference>
<proteinExistence type="predicted"/>
<name>A0A182J6L9_ANOAO</name>
<sequence>MPGVPAPPAPPPPPPPPPDATLEVVGLVLFRVQRRHLAGLEALQADTTLERLQLGAASAAAGGSGGASAVLSYVLVVHLLVRRLEATLAALEDLVRELLCTAGPGGHHDCLLHGTVLLLLLLQCRMLLQGVLLQQGDRAEHRLAHLTPEGGRCGGDRACRARCPSIAGGGGGGSVRLRRYSSSSGGPWRTVFVLGGLSLEASAGRIGACCRDGCRATLRVYGDRRCAAVVRRHDDVFLLGLLRDRSAAASLLKQAGQLRLDIGARVQFRAGSTGRIQRGRIRSLDAVGDATGGRTATAGRADVRELLHLRRWRPTTDLLLLLLFRSVLRDLLVLVVVIDTLVGCASSGFFCTTRCWPCVMPVTLTVPLCSRLLIFFTAFSCMVDCCCCCCADEVVKI</sequence>
<protein>
    <submittedName>
        <fullName evidence="1">Uncharacterized protein</fullName>
    </submittedName>
</protein>
<dbReference type="AlphaFoldDB" id="A0A182J6L9"/>
<accession>A0A182J6L9</accession>
<dbReference type="VEuPathDB" id="VectorBase:AATE012347"/>
<evidence type="ECO:0000313" key="1">
    <source>
        <dbReference type="EnsemblMetazoa" id="AATE012347-PA.1"/>
    </source>
</evidence>
<dbReference type="EnsemblMetazoa" id="AATE012347-RA">
    <property type="protein sequence ID" value="AATE012347-PA.1"/>
    <property type="gene ID" value="AATE012347"/>
</dbReference>
<organism evidence="1">
    <name type="scientific">Anopheles atroparvus</name>
    <name type="common">European mosquito</name>
    <dbReference type="NCBI Taxonomy" id="41427"/>
    <lineage>
        <taxon>Eukaryota</taxon>
        <taxon>Metazoa</taxon>
        <taxon>Ecdysozoa</taxon>
        <taxon>Arthropoda</taxon>
        <taxon>Hexapoda</taxon>
        <taxon>Insecta</taxon>
        <taxon>Pterygota</taxon>
        <taxon>Neoptera</taxon>
        <taxon>Endopterygota</taxon>
        <taxon>Diptera</taxon>
        <taxon>Nematocera</taxon>
        <taxon>Culicoidea</taxon>
        <taxon>Culicidae</taxon>
        <taxon>Anophelinae</taxon>
        <taxon>Anopheles</taxon>
    </lineage>
</organism>